<dbReference type="EMBL" id="JAGSOH010000001">
    <property type="protein sequence ID" value="MBR7824793.1"/>
    <property type="molecule type" value="Genomic_DNA"/>
</dbReference>
<dbReference type="Pfam" id="PF08281">
    <property type="entry name" value="Sigma70_r4_2"/>
    <property type="match status" value="1"/>
</dbReference>
<dbReference type="NCBIfam" id="TIGR02937">
    <property type="entry name" value="sigma70-ECF"/>
    <property type="match status" value="1"/>
</dbReference>
<keyword evidence="2" id="KW-0805">Transcription regulation</keyword>
<dbReference type="Gene3D" id="1.10.10.10">
    <property type="entry name" value="Winged helix-like DNA-binding domain superfamily/Winged helix DNA-binding domain"/>
    <property type="match status" value="1"/>
</dbReference>
<comment type="similarity">
    <text evidence="1">Belongs to the sigma-70 factor family. ECF subfamily.</text>
</comment>
<dbReference type="PANTHER" id="PTHR43133">
    <property type="entry name" value="RNA POLYMERASE ECF-TYPE SIGMA FACTO"/>
    <property type="match status" value="1"/>
</dbReference>
<feature type="domain" description="RNA polymerase sigma-70 region 2" evidence="7">
    <location>
        <begin position="30"/>
        <end position="95"/>
    </location>
</feature>
<dbReference type="Proteomes" id="UP000676325">
    <property type="component" value="Unassembled WGS sequence"/>
</dbReference>
<dbReference type="InterPro" id="IPR013325">
    <property type="entry name" value="RNA_pol_sigma_r2"/>
</dbReference>
<evidence type="ECO:0000313" key="9">
    <source>
        <dbReference type="EMBL" id="MBR7824793.1"/>
    </source>
</evidence>
<feature type="domain" description="RNA polymerase sigma factor 70 region 4 type 2" evidence="8">
    <location>
        <begin position="128"/>
        <end position="180"/>
    </location>
</feature>
<dbReference type="PANTHER" id="PTHR43133:SF50">
    <property type="entry name" value="ECF RNA POLYMERASE SIGMA FACTOR SIGM"/>
    <property type="match status" value="1"/>
</dbReference>
<evidence type="ECO:0000256" key="2">
    <source>
        <dbReference type="ARBA" id="ARBA00023015"/>
    </source>
</evidence>
<dbReference type="AlphaFoldDB" id="A0A941E6E6"/>
<evidence type="ECO:0000256" key="1">
    <source>
        <dbReference type="ARBA" id="ARBA00010641"/>
    </source>
</evidence>
<dbReference type="InterPro" id="IPR036388">
    <property type="entry name" value="WH-like_DNA-bd_sf"/>
</dbReference>
<feature type="region of interest" description="Disordered" evidence="6">
    <location>
        <begin position="188"/>
        <end position="217"/>
    </location>
</feature>
<comment type="caution">
    <text evidence="9">The sequence shown here is derived from an EMBL/GenBank/DDBJ whole genome shotgun (WGS) entry which is preliminary data.</text>
</comment>
<dbReference type="GO" id="GO:0016987">
    <property type="term" value="F:sigma factor activity"/>
    <property type="evidence" value="ECO:0007669"/>
    <property type="project" value="UniProtKB-KW"/>
</dbReference>
<dbReference type="InterPro" id="IPR013249">
    <property type="entry name" value="RNA_pol_sigma70_r4_t2"/>
</dbReference>
<protein>
    <submittedName>
        <fullName evidence="9">RNA polymerase sigma factor SigM</fullName>
    </submittedName>
</protein>
<gene>
    <name evidence="9" type="primary">sigM</name>
    <name evidence="9" type="ORF">KDK95_00615</name>
</gene>
<accession>A0A941E6E6</accession>
<dbReference type="InterPro" id="IPR013324">
    <property type="entry name" value="RNA_pol_sigma_r3/r4-like"/>
</dbReference>
<dbReference type="InterPro" id="IPR007627">
    <property type="entry name" value="RNA_pol_sigma70_r2"/>
</dbReference>
<keyword evidence="5" id="KW-0804">Transcription</keyword>
<evidence type="ECO:0000259" key="8">
    <source>
        <dbReference type="Pfam" id="PF08281"/>
    </source>
</evidence>
<dbReference type="NCBIfam" id="NF007225">
    <property type="entry name" value="PRK09643.1"/>
    <property type="match status" value="1"/>
</dbReference>
<dbReference type="GO" id="GO:0003677">
    <property type="term" value="F:DNA binding"/>
    <property type="evidence" value="ECO:0007669"/>
    <property type="project" value="UniProtKB-KW"/>
</dbReference>
<dbReference type="InterPro" id="IPR039425">
    <property type="entry name" value="RNA_pol_sigma-70-like"/>
</dbReference>
<reference evidence="9" key="1">
    <citation type="submission" date="2021-04" db="EMBL/GenBank/DDBJ databases">
        <title>Genome based classification of Actinospica acidithermotolerans sp. nov., an actinobacterium isolated from an Indonesian hot spring.</title>
        <authorList>
            <person name="Kusuma A.B."/>
            <person name="Putra K.E."/>
            <person name="Nafisah S."/>
            <person name="Loh J."/>
            <person name="Nouioui I."/>
            <person name="Goodfellow M."/>
        </authorList>
    </citation>
    <scope>NUCLEOTIDE SEQUENCE</scope>
    <source>
        <strain evidence="9">MGRD01-02</strain>
    </source>
</reference>
<evidence type="ECO:0000256" key="3">
    <source>
        <dbReference type="ARBA" id="ARBA00023082"/>
    </source>
</evidence>
<dbReference type="SUPFAM" id="SSF88659">
    <property type="entry name" value="Sigma3 and sigma4 domains of RNA polymerase sigma factors"/>
    <property type="match status" value="1"/>
</dbReference>
<dbReference type="Gene3D" id="1.10.1740.10">
    <property type="match status" value="1"/>
</dbReference>
<dbReference type="CDD" id="cd06171">
    <property type="entry name" value="Sigma70_r4"/>
    <property type="match status" value="1"/>
</dbReference>
<dbReference type="GO" id="GO:0006352">
    <property type="term" value="P:DNA-templated transcription initiation"/>
    <property type="evidence" value="ECO:0007669"/>
    <property type="project" value="InterPro"/>
</dbReference>
<evidence type="ECO:0000259" key="7">
    <source>
        <dbReference type="Pfam" id="PF04542"/>
    </source>
</evidence>
<dbReference type="Pfam" id="PF04542">
    <property type="entry name" value="Sigma70_r2"/>
    <property type="match status" value="1"/>
</dbReference>
<dbReference type="InterPro" id="IPR014284">
    <property type="entry name" value="RNA_pol_sigma-70_dom"/>
</dbReference>
<sequence length="217" mass="23804">MREAARDEAGDLERLRRHLAGDREAFGELLARHRGRMWAVALRTAGNPEDAADALQDAALSAFKAAGSFRQDSAVGTWLYRITVNACLDRLRRQAARPTVHYPDPESSVWRQATEDPTDMAEQRELRMVLEQALAQLPVDQRAAVVLVDVQGLPVDEAAAVLGVPAGTIKSRCARGRAKLATALRDLRNPAPDSDVSVQIDHPATATRDENRKRGAR</sequence>
<proteinExistence type="inferred from homology"/>
<evidence type="ECO:0000256" key="5">
    <source>
        <dbReference type="ARBA" id="ARBA00023163"/>
    </source>
</evidence>
<feature type="compositionally biased region" description="Basic and acidic residues" evidence="6">
    <location>
        <begin position="207"/>
        <end position="217"/>
    </location>
</feature>
<keyword evidence="3" id="KW-0731">Sigma factor</keyword>
<keyword evidence="4" id="KW-0238">DNA-binding</keyword>
<evidence type="ECO:0000256" key="4">
    <source>
        <dbReference type="ARBA" id="ARBA00023125"/>
    </source>
</evidence>
<name>A0A941E6E6_9ACTN</name>
<dbReference type="RefSeq" id="WP_212515940.1">
    <property type="nucleotide sequence ID" value="NZ_JAGSOH010000001.1"/>
</dbReference>
<evidence type="ECO:0000256" key="6">
    <source>
        <dbReference type="SAM" id="MobiDB-lite"/>
    </source>
</evidence>
<evidence type="ECO:0000313" key="10">
    <source>
        <dbReference type="Proteomes" id="UP000676325"/>
    </source>
</evidence>
<keyword evidence="10" id="KW-1185">Reference proteome</keyword>
<dbReference type="SUPFAM" id="SSF88946">
    <property type="entry name" value="Sigma2 domain of RNA polymerase sigma factors"/>
    <property type="match status" value="1"/>
</dbReference>
<organism evidence="9 10">
    <name type="scientific">Actinospica acidithermotolerans</name>
    <dbReference type="NCBI Taxonomy" id="2828514"/>
    <lineage>
        <taxon>Bacteria</taxon>
        <taxon>Bacillati</taxon>
        <taxon>Actinomycetota</taxon>
        <taxon>Actinomycetes</taxon>
        <taxon>Catenulisporales</taxon>
        <taxon>Actinospicaceae</taxon>
        <taxon>Actinospica</taxon>
    </lineage>
</organism>